<dbReference type="AlphaFoldDB" id="A0A7S3JTM7"/>
<protein>
    <recommendedName>
        <fullName evidence="3">Hexosyltransferase</fullName>
    </recommendedName>
</protein>
<sequence>MRLRINLTLIFVVLAVEKNGNEVGICYVRNQVQYNVEKNDFDIDLKEWRWLWISAKSLSKALDRNKLGTCLFTDAPERVVSYAIEQLEKNESWKQASQVFRINDENKKITTANELFDIIKSYENDELALAQRIQSLGLEKEYREIIESKLGSASKKMIKSRLSRIRFFSMAPFRITLFVDDDVLFCPNKDLAIQLQSLNTQDHLIRIAEHETSFPKYIDRHVQKQFDRIKSCSQPFYSNDQLKNNPLLGRLITQQCWNQSAFLEKELIDLQAGAIFLPGKNNSASLAFTNDWTREYLKYWHTIVIHFSSSHLVKNKFQDQPPLDRIAQLKIYSSNYTNFLPYNTTVSSSKWSLAPLPPELNGRFLTKGSIHHIGAVLLGPLTLLHSTGFIGAFHSQYPSSDILHYYQTNICAPLNSILTPRYVKGNAAKILLHAARQSPLGNMISSDEILLIAPILQNTSSVRSLLNDGLTTANSK</sequence>
<evidence type="ECO:0008006" key="3">
    <source>
        <dbReference type="Google" id="ProtNLM"/>
    </source>
</evidence>
<evidence type="ECO:0000313" key="2">
    <source>
        <dbReference type="EMBL" id="CAE0364671.1"/>
    </source>
</evidence>
<reference evidence="2" key="1">
    <citation type="submission" date="2021-01" db="EMBL/GenBank/DDBJ databases">
        <authorList>
            <person name="Corre E."/>
            <person name="Pelletier E."/>
            <person name="Niang G."/>
            <person name="Scheremetjew M."/>
            <person name="Finn R."/>
            <person name="Kale V."/>
            <person name="Holt S."/>
            <person name="Cochrane G."/>
            <person name="Meng A."/>
            <person name="Brown T."/>
            <person name="Cohen L."/>
        </authorList>
    </citation>
    <scope>NUCLEOTIDE SEQUENCE</scope>
    <source>
        <strain evidence="2">CCMP1510</strain>
    </source>
</reference>
<feature type="chain" id="PRO_5031259833" description="Hexosyltransferase" evidence="1">
    <location>
        <begin position="16"/>
        <end position="476"/>
    </location>
</feature>
<proteinExistence type="predicted"/>
<gene>
    <name evidence="2" type="ORF">ALAG00032_LOCUS5412</name>
</gene>
<evidence type="ECO:0000256" key="1">
    <source>
        <dbReference type="SAM" id="SignalP"/>
    </source>
</evidence>
<accession>A0A7S3JTM7</accession>
<feature type="signal peptide" evidence="1">
    <location>
        <begin position="1"/>
        <end position="15"/>
    </location>
</feature>
<name>A0A7S3JTM7_9STRA</name>
<keyword evidence="1" id="KW-0732">Signal</keyword>
<dbReference type="EMBL" id="HBIJ01007644">
    <property type="protein sequence ID" value="CAE0364671.1"/>
    <property type="molecule type" value="Transcribed_RNA"/>
</dbReference>
<organism evidence="2">
    <name type="scientific">Aureoumbra lagunensis</name>
    <dbReference type="NCBI Taxonomy" id="44058"/>
    <lineage>
        <taxon>Eukaryota</taxon>
        <taxon>Sar</taxon>
        <taxon>Stramenopiles</taxon>
        <taxon>Ochrophyta</taxon>
        <taxon>Pelagophyceae</taxon>
        <taxon>Pelagomonadales</taxon>
        <taxon>Aureoumbra</taxon>
    </lineage>
</organism>